<dbReference type="AlphaFoldDB" id="A0A4U0P3Z9"/>
<evidence type="ECO:0000313" key="15">
    <source>
        <dbReference type="Proteomes" id="UP000308697"/>
    </source>
</evidence>
<protein>
    <recommendedName>
        <fullName evidence="9">2-deoxy-scyllo-inosamine dehydrogenase</fullName>
        <ecNumber evidence="8">1.1.1.329</ecNumber>
    </recommendedName>
</protein>
<dbReference type="Gene3D" id="3.90.180.10">
    <property type="entry name" value="Medium-chain alcohol dehydrogenases, catalytic domain"/>
    <property type="match status" value="1"/>
</dbReference>
<evidence type="ECO:0000256" key="4">
    <source>
        <dbReference type="ARBA" id="ARBA00023002"/>
    </source>
</evidence>
<comment type="pathway">
    <text evidence="6">Metabolic intermediate biosynthesis; 2-deoxystreptamine biosynthesis; 2-deoxystreptamine from D-glucose 6-phosphate: step 3/4.</text>
</comment>
<evidence type="ECO:0000256" key="12">
    <source>
        <dbReference type="RuleBase" id="RU361277"/>
    </source>
</evidence>
<keyword evidence="4" id="KW-0560">Oxidoreductase</keyword>
<dbReference type="SMART" id="SM00829">
    <property type="entry name" value="PKS_ER"/>
    <property type="match status" value="1"/>
</dbReference>
<dbReference type="SUPFAM" id="SSF50129">
    <property type="entry name" value="GroES-like"/>
    <property type="match status" value="1"/>
</dbReference>
<evidence type="ECO:0000256" key="7">
    <source>
        <dbReference type="ARBA" id="ARBA00038004"/>
    </source>
</evidence>
<accession>A0A4U0P3Z9</accession>
<reference evidence="14 15" key="1">
    <citation type="submission" date="2019-04" db="EMBL/GenBank/DDBJ databases">
        <title>Streptomyces piniterrae sp. nov., a heliquinomycin-producing actinomycete isolated from rhizosphere soil of Pinus yunnanensis.</title>
        <authorList>
            <person name="Zhuang X."/>
            <person name="Zhao J."/>
        </authorList>
    </citation>
    <scope>NUCLEOTIDE SEQUENCE [LARGE SCALE GENOMIC DNA]</scope>
    <source>
        <strain evidence="15">jys28</strain>
    </source>
</reference>
<keyword evidence="2 12" id="KW-0479">Metal-binding</keyword>
<dbReference type="PROSITE" id="PS00059">
    <property type="entry name" value="ADH_ZINC"/>
    <property type="match status" value="1"/>
</dbReference>
<evidence type="ECO:0000256" key="3">
    <source>
        <dbReference type="ARBA" id="ARBA00022833"/>
    </source>
</evidence>
<evidence type="ECO:0000256" key="6">
    <source>
        <dbReference type="ARBA" id="ARBA00037908"/>
    </source>
</evidence>
<dbReference type="InterPro" id="IPR020843">
    <property type="entry name" value="ER"/>
</dbReference>
<dbReference type="EMBL" id="SUMB01000002">
    <property type="protein sequence ID" value="TJZ57394.1"/>
    <property type="molecule type" value="Genomic_DNA"/>
</dbReference>
<evidence type="ECO:0000256" key="10">
    <source>
        <dbReference type="ARBA" id="ARBA00048685"/>
    </source>
</evidence>
<dbReference type="GO" id="GO:0008270">
    <property type="term" value="F:zinc ion binding"/>
    <property type="evidence" value="ECO:0007669"/>
    <property type="project" value="InterPro"/>
</dbReference>
<evidence type="ECO:0000256" key="1">
    <source>
        <dbReference type="ARBA" id="ARBA00001947"/>
    </source>
</evidence>
<dbReference type="InterPro" id="IPR002328">
    <property type="entry name" value="ADH_Zn_CS"/>
</dbReference>
<dbReference type="SUPFAM" id="SSF51735">
    <property type="entry name" value="NAD(P)-binding Rossmann-fold domains"/>
    <property type="match status" value="1"/>
</dbReference>
<dbReference type="OrthoDB" id="9797931at2"/>
<evidence type="ECO:0000256" key="8">
    <source>
        <dbReference type="ARBA" id="ARBA00039102"/>
    </source>
</evidence>
<dbReference type="InterPro" id="IPR050129">
    <property type="entry name" value="Zn_alcohol_dh"/>
</dbReference>
<dbReference type="PANTHER" id="PTHR43401">
    <property type="entry name" value="L-THREONINE 3-DEHYDROGENASE"/>
    <property type="match status" value="1"/>
</dbReference>
<evidence type="ECO:0000256" key="5">
    <source>
        <dbReference type="ARBA" id="ARBA00037678"/>
    </source>
</evidence>
<dbReference type="InterPro" id="IPR013154">
    <property type="entry name" value="ADH-like_N"/>
</dbReference>
<dbReference type="PANTHER" id="PTHR43401:SF2">
    <property type="entry name" value="L-THREONINE 3-DEHYDROGENASE"/>
    <property type="match status" value="1"/>
</dbReference>
<comment type="function">
    <text evidence="5">Catalyzes the oxidation of 2-deoxy-scyllo-inosamine (DOIA) with NAD(+) or NADP(+), forming 3-amino-2,3-dideoxy-scyllo-inosose (amino-DOI).</text>
</comment>
<keyword evidence="3 12" id="KW-0862">Zinc</keyword>
<comment type="catalytic activity">
    <reaction evidence="11">
        <text>2-deoxy-scyllo-inosamine + NADP(+) = 3-amino-2,3-dideoxy-scyllo-inosose + NADPH + H(+)</text>
        <dbReference type="Rhea" id="RHEA:33879"/>
        <dbReference type="ChEBI" id="CHEBI:15378"/>
        <dbReference type="ChEBI" id="CHEBI:57783"/>
        <dbReference type="ChEBI" id="CHEBI:58349"/>
        <dbReference type="ChEBI" id="CHEBI:65002"/>
        <dbReference type="ChEBI" id="CHEBI:65003"/>
        <dbReference type="EC" id="1.1.1.329"/>
    </reaction>
</comment>
<dbReference type="RefSeq" id="WP_136739012.1">
    <property type="nucleotide sequence ID" value="NZ_SUMB01000002.1"/>
</dbReference>
<evidence type="ECO:0000256" key="9">
    <source>
        <dbReference type="ARBA" id="ARBA00039387"/>
    </source>
</evidence>
<comment type="similarity">
    <text evidence="7">Belongs to the zinc-containing alcohol dehydrogenase family. DOIA dehydrogenase subfamily.</text>
</comment>
<dbReference type="EC" id="1.1.1.329" evidence="8"/>
<dbReference type="InterPro" id="IPR013149">
    <property type="entry name" value="ADH-like_C"/>
</dbReference>
<comment type="catalytic activity">
    <reaction evidence="10">
        <text>2-deoxy-scyllo-inosamine + NAD(+) = 3-amino-2,3-dideoxy-scyllo-inosose + NADH + H(+)</text>
        <dbReference type="Rhea" id="RHEA:33883"/>
        <dbReference type="ChEBI" id="CHEBI:15378"/>
        <dbReference type="ChEBI" id="CHEBI:57540"/>
        <dbReference type="ChEBI" id="CHEBI:57945"/>
        <dbReference type="ChEBI" id="CHEBI:65002"/>
        <dbReference type="ChEBI" id="CHEBI:65003"/>
        <dbReference type="EC" id="1.1.1.329"/>
    </reaction>
</comment>
<dbReference type="InterPro" id="IPR036291">
    <property type="entry name" value="NAD(P)-bd_dom_sf"/>
</dbReference>
<evidence type="ECO:0000256" key="11">
    <source>
        <dbReference type="ARBA" id="ARBA00049085"/>
    </source>
</evidence>
<dbReference type="Gene3D" id="3.40.50.720">
    <property type="entry name" value="NAD(P)-binding Rossmann-like Domain"/>
    <property type="match status" value="1"/>
</dbReference>
<comment type="cofactor">
    <cofactor evidence="1 12">
        <name>Zn(2+)</name>
        <dbReference type="ChEBI" id="CHEBI:29105"/>
    </cofactor>
</comment>
<keyword evidence="15" id="KW-1185">Reference proteome</keyword>
<dbReference type="Pfam" id="PF00107">
    <property type="entry name" value="ADH_zinc_N"/>
    <property type="match status" value="1"/>
</dbReference>
<feature type="domain" description="Enoyl reductase (ER)" evidence="13">
    <location>
        <begin position="7"/>
        <end position="335"/>
    </location>
</feature>
<sequence length="344" mass="36535">MKALILNQQRTISLVDHPKPEADAPTDIVVRVVQTGICGTDRSVLVGKFPAEPGVVMGHEAVGFVDSVGSAVTGHQPGDRVIINPTLYCGGCPSCLKGHWDFCVNKAGTEVGLDLDGAFAEYIRLPERFIHAMPEGMDFDRAVVVEPLACALNNIEAGDLRAGETAVIVGGGPVGVVCAMAAQHYGARVLLIEPDPYRQELCRKVFAQSDDGRVSVHAPDEAELAERGDVVIDTVGSLLEQSLGYAATRGRVVIMGYNSNAAATVRPLELLQRGLRIIGAGDYNSQLFPKAIELAQWLPLEKLVTHRFPLEEHEAAFAALAAAPGTPYSALKVVLVPDSSGDPA</sequence>
<dbReference type="InterPro" id="IPR011032">
    <property type="entry name" value="GroES-like_sf"/>
</dbReference>
<evidence type="ECO:0000313" key="14">
    <source>
        <dbReference type="EMBL" id="TJZ57394.1"/>
    </source>
</evidence>
<dbReference type="GO" id="GO:0016491">
    <property type="term" value="F:oxidoreductase activity"/>
    <property type="evidence" value="ECO:0007669"/>
    <property type="project" value="UniProtKB-KW"/>
</dbReference>
<evidence type="ECO:0000259" key="13">
    <source>
        <dbReference type="SMART" id="SM00829"/>
    </source>
</evidence>
<dbReference type="Proteomes" id="UP000308697">
    <property type="component" value="Unassembled WGS sequence"/>
</dbReference>
<evidence type="ECO:0000256" key="2">
    <source>
        <dbReference type="ARBA" id="ARBA00022723"/>
    </source>
</evidence>
<comment type="caution">
    <text evidence="14">The sequence shown here is derived from an EMBL/GenBank/DDBJ whole genome shotgun (WGS) entry which is preliminary data.</text>
</comment>
<organism evidence="14 15">
    <name type="scientific">Streptomyces piniterrae</name>
    <dbReference type="NCBI Taxonomy" id="2571125"/>
    <lineage>
        <taxon>Bacteria</taxon>
        <taxon>Bacillati</taxon>
        <taxon>Actinomycetota</taxon>
        <taxon>Actinomycetes</taxon>
        <taxon>Kitasatosporales</taxon>
        <taxon>Streptomycetaceae</taxon>
        <taxon>Streptomyces</taxon>
    </lineage>
</organism>
<name>A0A4U0P3Z9_9ACTN</name>
<gene>
    <name evidence="14" type="ORF">FCH28_08210</name>
</gene>
<proteinExistence type="inferred from homology"/>
<dbReference type="Pfam" id="PF08240">
    <property type="entry name" value="ADH_N"/>
    <property type="match status" value="1"/>
</dbReference>